<gene>
    <name evidence="9" type="primary">flgK</name>
    <name evidence="9" type="ORF">I8J29_23885</name>
</gene>
<feature type="domain" description="Flagellar hook-associated protein FlgK helical" evidence="8">
    <location>
        <begin position="102"/>
        <end position="297"/>
    </location>
</feature>
<evidence type="ECO:0000313" key="9">
    <source>
        <dbReference type="EMBL" id="MBO7747228.1"/>
    </source>
</evidence>
<dbReference type="SUPFAM" id="SSF64518">
    <property type="entry name" value="Phase 1 flagellin"/>
    <property type="match status" value="1"/>
</dbReference>
<dbReference type="NCBIfam" id="TIGR02492">
    <property type="entry name" value="flgK_ends"/>
    <property type="match status" value="1"/>
</dbReference>
<evidence type="ECO:0000259" key="8">
    <source>
        <dbReference type="Pfam" id="PF22638"/>
    </source>
</evidence>
<dbReference type="EMBL" id="JAGGDJ010000030">
    <property type="protein sequence ID" value="MBO7747228.1"/>
    <property type="molecule type" value="Genomic_DNA"/>
</dbReference>
<reference evidence="9 10" key="1">
    <citation type="submission" date="2021-03" db="EMBL/GenBank/DDBJ databases">
        <title>Paenibacillus artemisicola MWE-103 whole genome sequence.</title>
        <authorList>
            <person name="Ham Y.J."/>
        </authorList>
    </citation>
    <scope>NUCLEOTIDE SEQUENCE [LARGE SCALE GENOMIC DNA]</scope>
    <source>
        <strain evidence="9 10">MWE-103</strain>
    </source>
</reference>
<dbReference type="RefSeq" id="WP_208849941.1">
    <property type="nucleotide sequence ID" value="NZ_JAGGDJ010000030.1"/>
</dbReference>
<dbReference type="PANTHER" id="PTHR30033:SF1">
    <property type="entry name" value="FLAGELLAR HOOK-ASSOCIATED PROTEIN 1"/>
    <property type="match status" value="1"/>
</dbReference>
<evidence type="ECO:0000259" key="7">
    <source>
        <dbReference type="Pfam" id="PF06429"/>
    </source>
</evidence>
<evidence type="ECO:0000256" key="6">
    <source>
        <dbReference type="ARBA" id="ARBA00023143"/>
    </source>
</evidence>
<proteinExistence type="inferred from homology"/>
<evidence type="ECO:0000313" key="10">
    <source>
        <dbReference type="Proteomes" id="UP000670947"/>
    </source>
</evidence>
<evidence type="ECO:0000256" key="1">
    <source>
        <dbReference type="ARBA" id="ARBA00004365"/>
    </source>
</evidence>
<dbReference type="InterPro" id="IPR010930">
    <property type="entry name" value="Flg_bb/hook_C_dom"/>
</dbReference>
<keyword evidence="5" id="KW-0964">Secreted</keyword>
<evidence type="ECO:0000256" key="2">
    <source>
        <dbReference type="ARBA" id="ARBA00004613"/>
    </source>
</evidence>
<comment type="subcellular location">
    <subcellularLocation>
        <location evidence="1">Bacterial flagellum</location>
    </subcellularLocation>
    <subcellularLocation>
        <location evidence="2">Secreted</location>
    </subcellularLocation>
</comment>
<dbReference type="InterPro" id="IPR053927">
    <property type="entry name" value="FlgK_helical"/>
</dbReference>
<keyword evidence="9" id="KW-0966">Cell projection</keyword>
<keyword evidence="9" id="KW-0282">Flagellum</keyword>
<dbReference type="Proteomes" id="UP000670947">
    <property type="component" value="Unassembled WGS sequence"/>
</dbReference>
<dbReference type="Pfam" id="PF22638">
    <property type="entry name" value="FlgK_D1"/>
    <property type="match status" value="1"/>
</dbReference>
<evidence type="ECO:0000256" key="3">
    <source>
        <dbReference type="ARBA" id="ARBA00009677"/>
    </source>
</evidence>
<keyword evidence="9" id="KW-0969">Cilium</keyword>
<comment type="caution">
    <text evidence="9">The sequence shown here is derived from an EMBL/GenBank/DDBJ whole genome shotgun (WGS) entry which is preliminary data.</text>
</comment>
<organism evidence="9 10">
    <name type="scientific">Paenibacillus artemisiicola</name>
    <dbReference type="NCBI Taxonomy" id="1172618"/>
    <lineage>
        <taxon>Bacteria</taxon>
        <taxon>Bacillati</taxon>
        <taxon>Bacillota</taxon>
        <taxon>Bacilli</taxon>
        <taxon>Bacillales</taxon>
        <taxon>Paenibacillaceae</taxon>
        <taxon>Paenibacillus</taxon>
    </lineage>
</organism>
<dbReference type="InterPro" id="IPR002371">
    <property type="entry name" value="FlgK"/>
</dbReference>
<comment type="similarity">
    <text evidence="3">Belongs to the flagella basal body rod proteins family.</text>
</comment>
<dbReference type="PANTHER" id="PTHR30033">
    <property type="entry name" value="FLAGELLAR HOOK-ASSOCIATED PROTEIN 1"/>
    <property type="match status" value="1"/>
</dbReference>
<name>A0ABS3WFY5_9BACL</name>
<dbReference type="Pfam" id="PF06429">
    <property type="entry name" value="Flg_bbr_C"/>
    <property type="match status" value="1"/>
</dbReference>
<keyword evidence="6" id="KW-0975">Bacterial flagellum</keyword>
<accession>A0ABS3WFY5</accession>
<evidence type="ECO:0000256" key="5">
    <source>
        <dbReference type="ARBA" id="ARBA00022525"/>
    </source>
</evidence>
<sequence>MTSTFHSIETAKRSLLTTRVGLGTLGHNISNANTEGYTRQRVQIQATRPIEAFGMTHSAAAGQIGTGVEATAINRVRNAFLDTQYRDENKYLGNWEVRSDTLSKLETIVNEPSETGLRTVLDNFWSAWSDLSKDPDNTTNREIVKQNALALADSFNQTAKQLQSLSDDLTGSIDTKVQQANVLLHSIADLNVQIKRNESTGDSANDLRDQRDLYADQLSKMMNVNVSESGDGYTIAMGGTALVAGEQVTDLTSAGVEAAYASGDLNNGDLYGTIVSRDQYVKGYQDQLDTIARTLAEGDLQVTIPKGSTYNGVTLAADQVVTVKGINGLHQLGFTNESPAAKGEDFFTFATTSGATGITAASIRLNPAIETDSNKIAVSMRTTTDATGTSAVKGNNTLALLISQLKDTKFSFDQTSTGGPVTQATMGVFYNSMVGAIGIQAQEANRQYDNANTLVTQADSARQSVSGVSLDEEMSDMIVFQNAYNAAARFMTVIDETLDKLINGTGSVGR</sequence>
<feature type="domain" description="Flagellar basal-body/hook protein C-terminal" evidence="7">
    <location>
        <begin position="464"/>
        <end position="503"/>
    </location>
</feature>
<keyword evidence="10" id="KW-1185">Reference proteome</keyword>
<protein>
    <recommendedName>
        <fullName evidence="4">Flagellar hook-associated protein 1</fullName>
    </recommendedName>
</protein>
<evidence type="ECO:0000256" key="4">
    <source>
        <dbReference type="ARBA" id="ARBA00016244"/>
    </source>
</evidence>